<evidence type="ECO:0000313" key="2">
    <source>
        <dbReference type="EMBL" id="MBE1605500.1"/>
    </source>
</evidence>
<dbReference type="Gene3D" id="2.130.10.30">
    <property type="entry name" value="Regulator of chromosome condensation 1/beta-lactamase-inhibitor protein II"/>
    <property type="match status" value="1"/>
</dbReference>
<dbReference type="SUPFAM" id="SSF50985">
    <property type="entry name" value="RCC1/BLIP-II"/>
    <property type="match status" value="1"/>
</dbReference>
<name>A0A927MYH4_9ACTN</name>
<dbReference type="PROSITE" id="PS50012">
    <property type="entry name" value="RCC1_3"/>
    <property type="match status" value="1"/>
</dbReference>
<dbReference type="AlphaFoldDB" id="A0A927MYH4"/>
<evidence type="ECO:0000313" key="3">
    <source>
        <dbReference type="Proteomes" id="UP000638648"/>
    </source>
</evidence>
<dbReference type="Proteomes" id="UP000638648">
    <property type="component" value="Unassembled WGS sequence"/>
</dbReference>
<evidence type="ECO:0000256" key="1">
    <source>
        <dbReference type="SAM" id="Phobius"/>
    </source>
</evidence>
<dbReference type="RefSeq" id="WP_202896271.1">
    <property type="nucleotide sequence ID" value="NZ_BAABJL010000006.1"/>
</dbReference>
<comment type="caution">
    <text evidence="2">The sequence shown here is derived from an EMBL/GenBank/DDBJ whole genome shotgun (WGS) entry which is preliminary data.</text>
</comment>
<accession>A0A927MYH4</accession>
<feature type="transmembrane region" description="Helical" evidence="1">
    <location>
        <begin position="20"/>
        <end position="41"/>
    </location>
</feature>
<organism evidence="2 3">
    <name type="scientific">Actinopolymorpha pittospori</name>
    <dbReference type="NCBI Taxonomy" id="648752"/>
    <lineage>
        <taxon>Bacteria</taxon>
        <taxon>Bacillati</taxon>
        <taxon>Actinomycetota</taxon>
        <taxon>Actinomycetes</taxon>
        <taxon>Propionibacteriales</taxon>
        <taxon>Actinopolymorphaceae</taxon>
        <taxon>Actinopolymorpha</taxon>
    </lineage>
</organism>
<reference evidence="2" key="1">
    <citation type="submission" date="2020-10" db="EMBL/GenBank/DDBJ databases">
        <title>Sequencing the genomes of 1000 actinobacteria strains.</title>
        <authorList>
            <person name="Klenk H.-P."/>
        </authorList>
    </citation>
    <scope>NUCLEOTIDE SEQUENCE</scope>
    <source>
        <strain evidence="2">DSM 45354</strain>
    </source>
</reference>
<dbReference type="InterPro" id="IPR009091">
    <property type="entry name" value="RCC1/BLIP-II"/>
</dbReference>
<dbReference type="Pfam" id="PF00415">
    <property type="entry name" value="RCC1"/>
    <property type="match status" value="1"/>
</dbReference>
<protein>
    <submittedName>
        <fullName evidence="2">Uncharacterized protein</fullName>
    </submittedName>
</protein>
<keyword evidence="1" id="KW-0472">Membrane</keyword>
<sequence>MQYWRGRRPCVNHSPRRLRVSGSGVVGLVLVLVATVSLIGASPAAAQTSGEVLAWGSNDVGQLGTGTSIAFSSVPVQSPLPAGATATAVAPAGRTALF</sequence>
<keyword evidence="1" id="KW-0812">Transmembrane</keyword>
<gene>
    <name evidence="2" type="ORF">HEB94_002348</name>
</gene>
<dbReference type="EMBL" id="JADBEM010000001">
    <property type="protein sequence ID" value="MBE1605500.1"/>
    <property type="molecule type" value="Genomic_DNA"/>
</dbReference>
<proteinExistence type="predicted"/>
<keyword evidence="1" id="KW-1133">Transmembrane helix</keyword>
<keyword evidence="3" id="KW-1185">Reference proteome</keyword>
<dbReference type="InterPro" id="IPR000408">
    <property type="entry name" value="Reg_chr_condens"/>
</dbReference>